<dbReference type="EMBL" id="CP020715">
    <property type="protein sequence ID" value="ARJ05268.1"/>
    <property type="molecule type" value="Genomic_DNA"/>
</dbReference>
<evidence type="ECO:0000256" key="4">
    <source>
        <dbReference type="ARBA" id="ARBA00022519"/>
    </source>
</evidence>
<evidence type="ECO:0000256" key="9">
    <source>
        <dbReference type="SAM" id="Phobius"/>
    </source>
</evidence>
<feature type="transmembrane region" description="Helical" evidence="9">
    <location>
        <begin position="34"/>
        <end position="54"/>
    </location>
</feature>
<feature type="transmembrane region" description="Helical" evidence="9">
    <location>
        <begin position="184"/>
        <end position="217"/>
    </location>
</feature>
<feature type="transmembrane region" description="Helical" evidence="9">
    <location>
        <begin position="321"/>
        <end position="343"/>
    </location>
</feature>
<keyword evidence="2" id="KW-0813">Transport</keyword>
<dbReference type="PANTHER" id="PTHR32196:SF21">
    <property type="entry name" value="ABC TRANSPORTER PERMEASE PROTEIN YPHD-RELATED"/>
    <property type="match status" value="1"/>
</dbReference>
<feature type="transmembrane region" description="Helical" evidence="9">
    <location>
        <begin position="255"/>
        <end position="277"/>
    </location>
</feature>
<evidence type="ECO:0000256" key="2">
    <source>
        <dbReference type="ARBA" id="ARBA00022448"/>
    </source>
</evidence>
<dbReference type="RefSeq" id="WP_085019406.1">
    <property type="nucleotide sequence ID" value="NZ_CP020715.1"/>
</dbReference>
<accession>A0A1X9LLV7</accession>
<dbReference type="GO" id="GO:0005886">
    <property type="term" value="C:plasma membrane"/>
    <property type="evidence" value="ECO:0007669"/>
    <property type="project" value="UniProtKB-SubCell"/>
</dbReference>
<feature type="transmembrane region" description="Helical" evidence="9">
    <location>
        <begin position="143"/>
        <end position="164"/>
    </location>
</feature>
<evidence type="ECO:0000313" key="11">
    <source>
        <dbReference type="Proteomes" id="UP000192775"/>
    </source>
</evidence>
<dbReference type="KEGG" id="cphy:B5808_08610"/>
<evidence type="ECO:0000256" key="3">
    <source>
        <dbReference type="ARBA" id="ARBA00022475"/>
    </source>
</evidence>
<reference evidence="10 11" key="1">
    <citation type="submission" date="2017-04" db="EMBL/GenBank/DDBJ databases">
        <authorList>
            <person name="Afonso C.L."/>
            <person name="Miller P.J."/>
            <person name="Scott M.A."/>
            <person name="Spackman E."/>
            <person name="Goraichik I."/>
            <person name="Dimitrov K.M."/>
            <person name="Suarez D.L."/>
            <person name="Swayne D.E."/>
        </authorList>
    </citation>
    <scope>NUCLEOTIDE SEQUENCE [LARGE SCALE GENOMIC DNA]</scope>
    <source>
        <strain evidence="11">XA(T)</strain>
    </source>
</reference>
<keyword evidence="4" id="KW-0997">Cell inner membrane</keyword>
<feature type="compositionally biased region" description="Basic and acidic residues" evidence="8">
    <location>
        <begin position="365"/>
        <end position="379"/>
    </location>
</feature>
<dbReference type="Proteomes" id="UP000192775">
    <property type="component" value="Chromosome"/>
</dbReference>
<gene>
    <name evidence="10" type="ORF">B5808_08610</name>
</gene>
<dbReference type="PANTHER" id="PTHR32196">
    <property type="entry name" value="ABC TRANSPORTER PERMEASE PROTEIN YPHD-RELATED-RELATED"/>
    <property type="match status" value="1"/>
</dbReference>
<proteinExistence type="predicted"/>
<feature type="region of interest" description="Disordered" evidence="8">
    <location>
        <begin position="359"/>
        <end position="379"/>
    </location>
</feature>
<feature type="region of interest" description="Disordered" evidence="8">
    <location>
        <begin position="1"/>
        <end position="20"/>
    </location>
</feature>
<sequence length="379" mass="39064">MNPGRRVTASATGVSTPAGHGPSLLRRSVATPRFVLVVIIAVLVVVLVLVKPSFLNGPFVIAPLLTSISIFAVVGVAQMVVLSIGHMNIAVGNMAAFGAMITGITFDLLSFPLVLGIAAGLVGGALIGAFTGWIIARTGVNSFIVTLAMSFALLGLVPTVYAALSTGSAFTVKPDGFDVLGRNTFAQVCLLGYCGPSAIPIMVVPVLIVLAAVGVLYSRTRYGREFLLTGSNVKAAELSGIPTARRIVLAHTLSGLLATAAGILLACSIGSFTPAIGDEFMLQSFVGPILGGTLLAGGYVSVVGTVLGITLTLVIRKGLELFGVGIETLNVLLGIILLVALSADRVREIRLRRGRTPDTSTAVVDTRDDVETESEGVRA</sequence>
<keyword evidence="3" id="KW-1003">Cell membrane</keyword>
<feature type="transmembrane region" description="Helical" evidence="9">
    <location>
        <begin position="115"/>
        <end position="136"/>
    </location>
</feature>
<keyword evidence="11" id="KW-1185">Reference proteome</keyword>
<evidence type="ECO:0000256" key="5">
    <source>
        <dbReference type="ARBA" id="ARBA00022692"/>
    </source>
</evidence>
<evidence type="ECO:0000256" key="8">
    <source>
        <dbReference type="SAM" id="MobiDB-lite"/>
    </source>
</evidence>
<dbReference type="GO" id="GO:0022857">
    <property type="term" value="F:transmembrane transporter activity"/>
    <property type="evidence" value="ECO:0007669"/>
    <property type="project" value="InterPro"/>
</dbReference>
<keyword evidence="7 9" id="KW-0472">Membrane</keyword>
<evidence type="ECO:0000256" key="6">
    <source>
        <dbReference type="ARBA" id="ARBA00022989"/>
    </source>
</evidence>
<protein>
    <submittedName>
        <fullName evidence="10">ABC transporter permease</fullName>
    </submittedName>
</protein>
<dbReference type="InterPro" id="IPR001851">
    <property type="entry name" value="ABC_transp_permease"/>
</dbReference>
<evidence type="ECO:0000256" key="1">
    <source>
        <dbReference type="ARBA" id="ARBA00004651"/>
    </source>
</evidence>
<feature type="transmembrane region" description="Helical" evidence="9">
    <location>
        <begin position="289"/>
        <end position="314"/>
    </location>
</feature>
<dbReference type="AlphaFoldDB" id="A0A1X9LLV7"/>
<dbReference type="CDD" id="cd06579">
    <property type="entry name" value="TM_PBP1_transp_AraH_like"/>
    <property type="match status" value="1"/>
</dbReference>
<keyword evidence="6 9" id="KW-1133">Transmembrane helix</keyword>
<keyword evidence="5 9" id="KW-0812">Transmembrane</keyword>
<organism evidence="10 11">
    <name type="scientific">Cnuibacter physcomitrellae</name>
    <dbReference type="NCBI Taxonomy" id="1619308"/>
    <lineage>
        <taxon>Bacteria</taxon>
        <taxon>Bacillati</taxon>
        <taxon>Actinomycetota</taxon>
        <taxon>Actinomycetes</taxon>
        <taxon>Micrococcales</taxon>
        <taxon>Microbacteriaceae</taxon>
        <taxon>Cnuibacter</taxon>
    </lineage>
</organism>
<dbReference type="Pfam" id="PF02653">
    <property type="entry name" value="BPD_transp_2"/>
    <property type="match status" value="1"/>
</dbReference>
<name>A0A1X9LLV7_9MICO</name>
<comment type="subcellular location">
    <subcellularLocation>
        <location evidence="1">Cell membrane</location>
        <topology evidence="1">Multi-pass membrane protein</topology>
    </subcellularLocation>
</comment>
<evidence type="ECO:0000256" key="7">
    <source>
        <dbReference type="ARBA" id="ARBA00023136"/>
    </source>
</evidence>
<evidence type="ECO:0000313" key="10">
    <source>
        <dbReference type="EMBL" id="ARJ05268.1"/>
    </source>
</evidence>
<feature type="transmembrane region" description="Helical" evidence="9">
    <location>
        <begin position="60"/>
        <end position="82"/>
    </location>
</feature>
<dbReference type="STRING" id="1619308.B5808_08610"/>
<feature type="transmembrane region" description="Helical" evidence="9">
    <location>
        <begin position="89"/>
        <end position="109"/>
    </location>
</feature>